<protein>
    <submittedName>
        <fullName evidence="1">Uncharacterized protein</fullName>
    </submittedName>
</protein>
<proteinExistence type="predicted"/>
<keyword evidence="2" id="KW-1185">Reference proteome</keyword>
<dbReference type="Proteomes" id="UP001153332">
    <property type="component" value="Unassembled WGS sequence"/>
</dbReference>
<accession>A0ACC2IZY6</accession>
<dbReference type="EMBL" id="JAPUUL010003990">
    <property type="protein sequence ID" value="KAJ8120785.1"/>
    <property type="molecule type" value="Genomic_DNA"/>
</dbReference>
<name>A0ACC2IZY6_9PEZI</name>
<evidence type="ECO:0000313" key="1">
    <source>
        <dbReference type="EMBL" id="KAJ8120785.1"/>
    </source>
</evidence>
<sequence length="431" mass="47489">MATCLTLRPVPDTRQSKTTTIEVKACQHNTLVPKQALAMYVPYKKLIPVAFAIPRLFIPRHNFTTITPALTRNFPDVMTARHNAKSKQSGRWRSKGVSAQQFNRQAAKHANAHNEPSNQPVGQMVTGSSAPLTIPISSDEQKFSDLSQGDLVHPVLLRTITEDLKFEHMTPVQAATIQPILTERSDILAQAKTGTGKTIAFLLPALQNLVNRDIRPGSAVSLLVITPTRELALQIATEAEALLQRLPQYKVCIAIGGTNKDTEQRRILKGCDILIGTPGRIYDHLGGEESPIVERLQQLDTLVLDEADRLLDMGFLPSLKQIVGCLPNRAVKPRQGMLFSATVPEYVQKVSGLVLSKEHKYISTIQKGEINTHERVPQQLIIVPEFSSMTAALLGALRRERREVGAETFKAIVFAPTAALVNFYAELKAAP</sequence>
<organism evidence="1 2">
    <name type="scientific">Lasiodiplodia mahajangana</name>
    <dbReference type="NCBI Taxonomy" id="1108764"/>
    <lineage>
        <taxon>Eukaryota</taxon>
        <taxon>Fungi</taxon>
        <taxon>Dikarya</taxon>
        <taxon>Ascomycota</taxon>
        <taxon>Pezizomycotina</taxon>
        <taxon>Dothideomycetes</taxon>
        <taxon>Dothideomycetes incertae sedis</taxon>
        <taxon>Botryosphaeriales</taxon>
        <taxon>Botryosphaeriaceae</taxon>
        <taxon>Lasiodiplodia</taxon>
    </lineage>
</organism>
<gene>
    <name evidence="1" type="ORF">O1611_g10275</name>
</gene>
<reference evidence="1" key="1">
    <citation type="submission" date="2022-12" db="EMBL/GenBank/DDBJ databases">
        <title>Genome Sequence of Lasiodiplodia mahajangana.</title>
        <authorList>
            <person name="Buettner E."/>
        </authorList>
    </citation>
    <scope>NUCLEOTIDE SEQUENCE</scope>
    <source>
        <strain evidence="1">VT137</strain>
    </source>
</reference>
<evidence type="ECO:0000313" key="2">
    <source>
        <dbReference type="Proteomes" id="UP001153332"/>
    </source>
</evidence>
<comment type="caution">
    <text evidence="1">The sequence shown here is derived from an EMBL/GenBank/DDBJ whole genome shotgun (WGS) entry which is preliminary data.</text>
</comment>